<proteinExistence type="predicted"/>
<dbReference type="RefSeq" id="XP_044363925.1">
    <property type="nucleotide sequence ID" value="XM_044507990.1"/>
</dbReference>
<dbReference type="GeneID" id="123086273"/>
<gene>
    <name evidence="5" type="primary">LOC123086273</name>
</gene>
<feature type="compositionally biased region" description="Basic and acidic residues" evidence="3">
    <location>
        <begin position="362"/>
        <end position="378"/>
    </location>
</feature>
<evidence type="ECO:0000313" key="5">
    <source>
        <dbReference type="EnsemblPlants" id="TraesCS4A02G176000.13"/>
    </source>
</evidence>
<dbReference type="EnsemblPlants" id="TraesCS4A02G176000.13">
    <property type="protein sequence ID" value="TraesCS4A02G176000.13"/>
    <property type="gene ID" value="TraesCS4A02G176000"/>
</dbReference>
<dbReference type="Gramene" id="TraesCS4A02G176000.13">
    <property type="protein sequence ID" value="TraesCS4A02G176000.13"/>
    <property type="gene ID" value="TraesCS4A02G176000"/>
</dbReference>
<dbReference type="OrthoDB" id="252020at2759"/>
<evidence type="ECO:0000313" key="6">
    <source>
        <dbReference type="Proteomes" id="UP000019116"/>
    </source>
</evidence>
<feature type="compositionally biased region" description="Basic and acidic residues" evidence="3">
    <location>
        <begin position="850"/>
        <end position="871"/>
    </location>
</feature>
<feature type="compositionally biased region" description="Low complexity" evidence="3">
    <location>
        <begin position="475"/>
        <end position="484"/>
    </location>
</feature>
<feature type="domain" description="RRM" evidence="4">
    <location>
        <begin position="35"/>
        <end position="113"/>
    </location>
</feature>
<keyword evidence="6" id="KW-1185">Reference proteome</keyword>
<evidence type="ECO:0000256" key="1">
    <source>
        <dbReference type="ARBA" id="ARBA00022884"/>
    </source>
</evidence>
<feature type="compositionally biased region" description="Basic and acidic residues" evidence="3">
    <location>
        <begin position="192"/>
        <end position="201"/>
    </location>
</feature>
<dbReference type="GO" id="GO:0003729">
    <property type="term" value="F:mRNA binding"/>
    <property type="evidence" value="ECO:0000318"/>
    <property type="project" value="GO_Central"/>
</dbReference>
<dbReference type="AlphaFoldDB" id="A0A3B6HSX9"/>
<feature type="region of interest" description="Disordered" evidence="3">
    <location>
        <begin position="1"/>
        <end position="35"/>
    </location>
</feature>
<organism evidence="5">
    <name type="scientific">Triticum aestivum</name>
    <name type="common">Wheat</name>
    <dbReference type="NCBI Taxonomy" id="4565"/>
    <lineage>
        <taxon>Eukaryota</taxon>
        <taxon>Viridiplantae</taxon>
        <taxon>Streptophyta</taxon>
        <taxon>Embryophyta</taxon>
        <taxon>Tracheophyta</taxon>
        <taxon>Spermatophyta</taxon>
        <taxon>Magnoliopsida</taxon>
        <taxon>Liliopsida</taxon>
        <taxon>Poales</taxon>
        <taxon>Poaceae</taxon>
        <taxon>BOP clade</taxon>
        <taxon>Pooideae</taxon>
        <taxon>Triticodae</taxon>
        <taxon>Triticeae</taxon>
        <taxon>Triticinae</taxon>
        <taxon>Triticum</taxon>
    </lineage>
</organism>
<feature type="compositionally biased region" description="Basic and acidic residues" evidence="3">
    <location>
        <begin position="773"/>
        <end position="792"/>
    </location>
</feature>
<keyword evidence="1 2" id="KW-0694">RNA-binding</keyword>
<dbReference type="InterPro" id="IPR035979">
    <property type="entry name" value="RBD_domain_sf"/>
</dbReference>
<feature type="compositionally biased region" description="Basic and acidic residues" evidence="3">
    <location>
        <begin position="209"/>
        <end position="225"/>
    </location>
</feature>
<dbReference type="PROSITE" id="PS50102">
    <property type="entry name" value="RRM"/>
    <property type="match status" value="1"/>
</dbReference>
<feature type="compositionally biased region" description="Basic and acidic residues" evidence="3">
    <location>
        <begin position="454"/>
        <end position="470"/>
    </location>
</feature>
<dbReference type="Gramene" id="TraesPARA_EIv1.0_1261110.19">
    <property type="protein sequence ID" value="TraesPARA_EIv1.0_1261110.19.CDS"/>
    <property type="gene ID" value="TraesPARA_EIv1.0_1261110"/>
</dbReference>
<feature type="compositionally biased region" description="Basic and acidic residues" evidence="3">
    <location>
        <begin position="510"/>
        <end position="527"/>
    </location>
</feature>
<dbReference type="PANTHER" id="PTHR48027">
    <property type="entry name" value="HETEROGENEOUS NUCLEAR RIBONUCLEOPROTEIN 87F-RELATED"/>
    <property type="match status" value="1"/>
</dbReference>
<feature type="compositionally biased region" description="Basic and acidic residues" evidence="3">
    <location>
        <begin position="263"/>
        <end position="278"/>
    </location>
</feature>
<accession>A0A3B6HSX9</accession>
<feature type="compositionally biased region" description="Basic and acidic residues" evidence="3">
    <location>
        <begin position="547"/>
        <end position="597"/>
    </location>
</feature>
<feature type="compositionally biased region" description="Basic and acidic residues" evidence="3">
    <location>
        <begin position="308"/>
        <end position="334"/>
    </location>
</feature>
<dbReference type="STRING" id="4565.A0A3B6HSX9"/>
<feature type="compositionally biased region" description="Basic residues" evidence="3">
    <location>
        <begin position="142"/>
        <end position="152"/>
    </location>
</feature>
<dbReference type="Gene3D" id="3.30.70.330">
    <property type="match status" value="1"/>
</dbReference>
<feature type="compositionally biased region" description="Basic and acidic residues" evidence="3">
    <location>
        <begin position="414"/>
        <end position="447"/>
    </location>
</feature>
<feature type="region of interest" description="Disordered" evidence="3">
    <location>
        <begin position="111"/>
        <end position="910"/>
    </location>
</feature>
<feature type="compositionally biased region" description="Basic and acidic residues" evidence="3">
    <location>
        <begin position="606"/>
        <end position="766"/>
    </location>
</feature>
<dbReference type="Proteomes" id="UP000019116">
    <property type="component" value="Chromosome 4A"/>
</dbReference>
<reference evidence="5" key="1">
    <citation type="submission" date="2018-08" db="EMBL/GenBank/DDBJ databases">
        <authorList>
            <person name="Rossello M."/>
        </authorList>
    </citation>
    <scope>NUCLEOTIDE SEQUENCE [LARGE SCALE GENOMIC DNA]</scope>
    <source>
        <strain evidence="5">cv. Chinese Spring</strain>
    </source>
</reference>
<feature type="compositionally biased region" description="Basic and acidic residues" evidence="3">
    <location>
        <begin position="287"/>
        <end position="301"/>
    </location>
</feature>
<protein>
    <recommendedName>
        <fullName evidence="4">RRM domain-containing protein</fullName>
    </recommendedName>
</protein>
<dbReference type="SMR" id="A0A3B6HSX9"/>
<dbReference type="InterPro" id="IPR052462">
    <property type="entry name" value="SLIRP/GR-RBP-like"/>
</dbReference>
<name>A0A3B6HSX9_WHEAT</name>
<dbReference type="InterPro" id="IPR000504">
    <property type="entry name" value="RRM_dom"/>
</dbReference>
<dbReference type="Gramene" id="TraesCS4A03G0481300.13">
    <property type="protein sequence ID" value="TraesCS4A03G0481300.13.CDS"/>
    <property type="gene ID" value="TraesCS4A03G0481300"/>
</dbReference>
<feature type="compositionally biased region" description="Basic residues" evidence="3">
    <location>
        <begin position="124"/>
        <end position="133"/>
    </location>
</feature>
<dbReference type="GO" id="GO:0000381">
    <property type="term" value="P:regulation of alternative mRNA splicing, via spliceosome"/>
    <property type="evidence" value="ECO:0000318"/>
    <property type="project" value="GO_Central"/>
</dbReference>
<dbReference type="SMART" id="SM00360">
    <property type="entry name" value="RRM"/>
    <property type="match status" value="1"/>
</dbReference>
<feature type="compositionally biased region" description="Basic and acidic residues" evidence="3">
    <location>
        <begin position="486"/>
        <end position="503"/>
    </location>
</feature>
<feature type="compositionally biased region" description="Basic and acidic residues" evidence="3">
    <location>
        <begin position="387"/>
        <end position="405"/>
    </location>
</feature>
<evidence type="ECO:0000256" key="2">
    <source>
        <dbReference type="PROSITE-ProRule" id="PRU00176"/>
    </source>
</evidence>
<dbReference type="Pfam" id="PF00076">
    <property type="entry name" value="RRM_1"/>
    <property type="match status" value="1"/>
</dbReference>
<dbReference type="InterPro" id="IPR012677">
    <property type="entry name" value="Nucleotide-bd_a/b_plait_sf"/>
</dbReference>
<dbReference type="SUPFAM" id="SSF54928">
    <property type="entry name" value="RNA-binding domain, RBD"/>
    <property type="match status" value="1"/>
</dbReference>
<dbReference type="GO" id="GO:0016607">
    <property type="term" value="C:nuclear speck"/>
    <property type="evidence" value="ECO:0000318"/>
    <property type="project" value="GO_Central"/>
</dbReference>
<evidence type="ECO:0000256" key="3">
    <source>
        <dbReference type="SAM" id="MobiDB-lite"/>
    </source>
</evidence>
<feature type="compositionally biased region" description="Basic and acidic residues" evidence="3">
    <location>
        <begin position="111"/>
        <end position="123"/>
    </location>
</feature>
<reference evidence="5" key="2">
    <citation type="submission" date="2018-10" db="UniProtKB">
        <authorList>
            <consortium name="EnsemblPlants"/>
        </authorList>
    </citation>
    <scope>IDENTIFICATION</scope>
</reference>
<feature type="compositionally biased region" description="Basic and acidic residues" evidence="3">
    <location>
        <begin position="798"/>
        <end position="843"/>
    </location>
</feature>
<feature type="compositionally biased region" description="Basic and acidic residues" evidence="3">
    <location>
        <begin position="8"/>
        <end position="33"/>
    </location>
</feature>
<sequence>MVRSRSPKGGDDGRRRSTPRRSSDEQGGRKEKGPISLLVRNIPHNCRYEDLRVPFAKFGPVRDIYMPKDYYSGEPKGFAFIEFFDSHDASEAQYHMNRKLFCGREIKVEPATDKRKRPEDMRRRTGVRVHSGSKGRDLSSHGRSRSRSHSRSPRQGGRDRSRSHSPAPRRRGDYSASPKRKEECQAKSSGQSKEHDNDKKLGSCTPGGRSERHDTDNYSNERRATPDYSAAPKRKEACQTKSPRQANEHDEDKNRISFSPDRNNCRDADNGHNERDDYFTSSKRKGERLSKSLRLSKEHDKDKKRRSYSRDDRSDCRDADNSFKERRATTDGGKRSCPRQRSPRPSSGSHSRRRDAYSASPKGKEEHREQSPRQSKEHDKHRKRRSNTPDDRNDCHGADHSHNEMQGDCSTSPRIKEERQAKSSRESEEYNKDTKGAPHDRNDRHDAVNGSRDSNLHVDRKPVTPDDEGSHACWRSPRPSSGSCSRKRDDCSASPNKKEERRAKSPKQSIEYKDEKRRSCTADDMNGRHNAVNGYKKRRDGYSASPKIKEECRAESPRPTKEREDNGGIDRTDADNGYNERRAGPDSASQKRMEKPPQAKSQSQSKEYDNGKENRSYTHDDGKECRNADNGSKVRKDYSAAGKRKEERQASLPRQSKEHDEHKKRGSYTRDDRNDLRDADNGSKERKDYSAAGKRKEERQASLPRQSKEHDEHTKRGCYTRDDRNDLCDADNGSKERRKDYSAAGKRKEERQASLPRQSKEHDEHKKRGSYTPDDRDDPRDADNGSKERRNDYSASRKRMEDYRAKSSRQSKEHGDDKKRGSCTPDDRSHRSDADNGLRERQGDFSASGQRKEEYRGKSPRQLKEHGDNKKRGSYTPADRNDLDNGCNEKLATHDGSRSPCPGRRSPRPS</sequence>
<feature type="compositionally biased region" description="Basic and acidic residues" evidence="3">
    <location>
        <begin position="246"/>
        <end position="255"/>
    </location>
</feature>
<evidence type="ECO:0000259" key="4">
    <source>
        <dbReference type="PROSITE" id="PS50102"/>
    </source>
</evidence>